<evidence type="ECO:0000313" key="2">
    <source>
        <dbReference type="EMBL" id="CCA17611.1"/>
    </source>
</evidence>
<reference evidence="2" key="2">
    <citation type="submission" date="2011-02" db="EMBL/GenBank/DDBJ databases">
        <authorList>
            <person name="MacLean D."/>
        </authorList>
    </citation>
    <scope>NUCLEOTIDE SEQUENCE</scope>
</reference>
<dbReference type="EMBL" id="FR824082">
    <property type="protein sequence ID" value="CCA17611.1"/>
    <property type="molecule type" value="Genomic_DNA"/>
</dbReference>
<evidence type="ECO:0000259" key="1">
    <source>
        <dbReference type="Pfam" id="PF03639"/>
    </source>
</evidence>
<protein>
    <submittedName>
        <fullName evidence="2">AlNc14C37G3270 protein</fullName>
    </submittedName>
</protein>
<proteinExistence type="predicted"/>
<feature type="domain" description="Glycosyl hydrolase family 81 N-terminal" evidence="1">
    <location>
        <begin position="44"/>
        <end position="156"/>
    </location>
</feature>
<accession>F0W900</accession>
<gene>
    <name evidence="2" type="primary">AlNc14C37G3270</name>
    <name evidence="2" type="ORF">ALNC14_037540</name>
</gene>
<sequence length="181" mass="20838">MNGGAMRLRPICRAINRQVRCGRIHTPCESTNHNHWVSRYAIRTRIDTLRRKSMTLADTKAYEFSEMNEFGVILRIQVEAGYVASHLVSEMAFVTSRCAGITPLIISENNITSFRMEQEKYIIDFDTQQTWVLYFIGGNISFTQKDNHTIIADQPYWLSCLKTPRPTLMTRMLDAPCKLVA</sequence>
<organism evidence="2">
    <name type="scientific">Albugo laibachii Nc14</name>
    <dbReference type="NCBI Taxonomy" id="890382"/>
    <lineage>
        <taxon>Eukaryota</taxon>
        <taxon>Sar</taxon>
        <taxon>Stramenopiles</taxon>
        <taxon>Oomycota</taxon>
        <taxon>Peronosporomycetes</taxon>
        <taxon>Albuginales</taxon>
        <taxon>Albuginaceae</taxon>
        <taxon>Albugo</taxon>
    </lineage>
</organism>
<dbReference type="Pfam" id="PF03639">
    <property type="entry name" value="Glyco_hydro_81"/>
    <property type="match status" value="1"/>
</dbReference>
<reference evidence="2" key="1">
    <citation type="journal article" date="2011" name="PLoS Biol.">
        <title>Gene gain and loss during evolution of obligate parasitism in the white rust pathogen of Arabidopsis thaliana.</title>
        <authorList>
            <person name="Kemen E."/>
            <person name="Gardiner A."/>
            <person name="Schultz-Larsen T."/>
            <person name="Kemen A.C."/>
            <person name="Balmuth A.L."/>
            <person name="Robert-Seilaniantz A."/>
            <person name="Bailey K."/>
            <person name="Holub E."/>
            <person name="Studholme D.J."/>
            <person name="Maclean D."/>
            <person name="Jones J.D."/>
        </authorList>
    </citation>
    <scope>NUCLEOTIDE SEQUENCE</scope>
</reference>
<name>F0W900_9STRA</name>
<dbReference type="HOGENOM" id="CLU_1491663_0_0_1"/>
<dbReference type="AlphaFoldDB" id="F0W900"/>
<dbReference type="Gene3D" id="2.70.98.30">
    <property type="entry name" value="Golgi alpha-mannosidase II, domain 4"/>
    <property type="match status" value="1"/>
</dbReference>
<dbReference type="InterPro" id="IPR040451">
    <property type="entry name" value="GH81_N"/>
</dbReference>